<evidence type="ECO:0000313" key="2">
    <source>
        <dbReference type="EMBL" id="RLV97440.1"/>
    </source>
</evidence>
<proteinExistence type="predicted"/>
<protein>
    <submittedName>
        <fullName evidence="2">Uncharacterized protein</fullName>
    </submittedName>
</protein>
<evidence type="ECO:0000256" key="1">
    <source>
        <dbReference type="SAM" id="MobiDB-lite"/>
    </source>
</evidence>
<dbReference type="AlphaFoldDB" id="A0A3L8S6B9"/>
<evidence type="ECO:0000313" key="3">
    <source>
        <dbReference type="Proteomes" id="UP000276834"/>
    </source>
</evidence>
<comment type="caution">
    <text evidence="2">The sequence shown here is derived from an EMBL/GenBank/DDBJ whole genome shotgun (WGS) entry which is preliminary data.</text>
</comment>
<dbReference type="Proteomes" id="UP000276834">
    <property type="component" value="Unassembled WGS sequence"/>
</dbReference>
<name>A0A3L8S6B9_CHLGU</name>
<dbReference type="EMBL" id="QUSF01000058">
    <property type="protein sequence ID" value="RLV97440.1"/>
    <property type="molecule type" value="Genomic_DNA"/>
</dbReference>
<gene>
    <name evidence="2" type="ORF">DV515_00011805</name>
</gene>
<feature type="non-terminal residue" evidence="2">
    <location>
        <position position="1"/>
    </location>
</feature>
<sequence>DVFTCQLGKLVDAGMHTGGQGLPVASTLVRAAAASTTRTRPGLRSGKGDTGNGKPHKAALCQKCQKTAHFSPGWAGGQEPGNSQAGDTKDLWS</sequence>
<feature type="region of interest" description="Disordered" evidence="1">
    <location>
        <begin position="32"/>
        <end position="57"/>
    </location>
</feature>
<reference evidence="2 3" key="1">
    <citation type="journal article" date="2018" name="Proc. R. Soc. B">
        <title>A non-coding region near Follistatin controls head colour polymorphism in the Gouldian finch.</title>
        <authorList>
            <person name="Toomey M.B."/>
            <person name="Marques C.I."/>
            <person name="Andrade P."/>
            <person name="Araujo P.M."/>
            <person name="Sabatino S."/>
            <person name="Gazda M.A."/>
            <person name="Afonso S."/>
            <person name="Lopes R.J."/>
            <person name="Corbo J.C."/>
            <person name="Carneiro M."/>
        </authorList>
    </citation>
    <scope>NUCLEOTIDE SEQUENCE [LARGE SCALE GENOMIC DNA]</scope>
    <source>
        <strain evidence="2">Red01</strain>
        <tissue evidence="2">Muscle</tissue>
    </source>
</reference>
<feature type="region of interest" description="Disordered" evidence="1">
    <location>
        <begin position="70"/>
        <end position="93"/>
    </location>
</feature>
<accession>A0A3L8S6B9</accession>
<organism evidence="2 3">
    <name type="scientific">Chloebia gouldiae</name>
    <name type="common">Gouldian finch</name>
    <name type="synonym">Erythrura gouldiae</name>
    <dbReference type="NCBI Taxonomy" id="44316"/>
    <lineage>
        <taxon>Eukaryota</taxon>
        <taxon>Metazoa</taxon>
        <taxon>Chordata</taxon>
        <taxon>Craniata</taxon>
        <taxon>Vertebrata</taxon>
        <taxon>Euteleostomi</taxon>
        <taxon>Archelosauria</taxon>
        <taxon>Archosauria</taxon>
        <taxon>Dinosauria</taxon>
        <taxon>Saurischia</taxon>
        <taxon>Theropoda</taxon>
        <taxon>Coelurosauria</taxon>
        <taxon>Aves</taxon>
        <taxon>Neognathae</taxon>
        <taxon>Neoaves</taxon>
        <taxon>Telluraves</taxon>
        <taxon>Australaves</taxon>
        <taxon>Passeriformes</taxon>
        <taxon>Passeroidea</taxon>
        <taxon>Passeridae</taxon>
        <taxon>Chloebia</taxon>
    </lineage>
</organism>
<keyword evidence="3" id="KW-1185">Reference proteome</keyword>